<evidence type="ECO:0000313" key="2">
    <source>
        <dbReference type="Proteomes" id="UP001634394"/>
    </source>
</evidence>
<gene>
    <name evidence="1" type="ORF">ACJMK2_040070</name>
</gene>
<reference evidence="1 2" key="1">
    <citation type="submission" date="2024-11" db="EMBL/GenBank/DDBJ databases">
        <title>Chromosome-level genome assembly of the freshwater bivalve Anodonta woodiana.</title>
        <authorList>
            <person name="Chen X."/>
        </authorList>
    </citation>
    <scope>NUCLEOTIDE SEQUENCE [LARGE SCALE GENOMIC DNA]</scope>
    <source>
        <strain evidence="1">MN2024</strain>
        <tissue evidence="1">Gills</tissue>
    </source>
</reference>
<keyword evidence="2" id="KW-1185">Reference proteome</keyword>
<dbReference type="AlphaFoldDB" id="A0ABD3WFV2"/>
<sequence>MEMFRTVGTLQAVSKDEHWYEWAVLDYRMCLYFFQYLNFDRLGKERFQQVAINNMIDVIRAEPKIPHRETGLNLVGYSFMREEQLRNSFTCFFISLKIRPHNNAAKFFLAILFRKVNCTRGKVTKTD</sequence>
<name>A0ABD3WFV2_SINWO</name>
<protein>
    <submittedName>
        <fullName evidence="1">Uncharacterized protein</fullName>
    </submittedName>
</protein>
<dbReference type="Proteomes" id="UP001634394">
    <property type="component" value="Unassembled WGS sequence"/>
</dbReference>
<accession>A0ABD3WFV2</accession>
<proteinExistence type="predicted"/>
<dbReference type="EMBL" id="JBJQND010000007">
    <property type="protein sequence ID" value="KAL3872118.1"/>
    <property type="molecule type" value="Genomic_DNA"/>
</dbReference>
<comment type="caution">
    <text evidence="1">The sequence shown here is derived from an EMBL/GenBank/DDBJ whole genome shotgun (WGS) entry which is preliminary data.</text>
</comment>
<organism evidence="1 2">
    <name type="scientific">Sinanodonta woodiana</name>
    <name type="common">Chinese pond mussel</name>
    <name type="synonym">Anodonta woodiana</name>
    <dbReference type="NCBI Taxonomy" id="1069815"/>
    <lineage>
        <taxon>Eukaryota</taxon>
        <taxon>Metazoa</taxon>
        <taxon>Spiralia</taxon>
        <taxon>Lophotrochozoa</taxon>
        <taxon>Mollusca</taxon>
        <taxon>Bivalvia</taxon>
        <taxon>Autobranchia</taxon>
        <taxon>Heteroconchia</taxon>
        <taxon>Palaeoheterodonta</taxon>
        <taxon>Unionida</taxon>
        <taxon>Unionoidea</taxon>
        <taxon>Unionidae</taxon>
        <taxon>Unioninae</taxon>
        <taxon>Sinanodonta</taxon>
    </lineage>
</organism>
<evidence type="ECO:0000313" key="1">
    <source>
        <dbReference type="EMBL" id="KAL3872118.1"/>
    </source>
</evidence>